<evidence type="ECO:0000313" key="2">
    <source>
        <dbReference type="EMBL" id="MDV3103657.1"/>
    </source>
</evidence>
<evidence type="ECO:0000256" key="1">
    <source>
        <dbReference type="SAM" id="Phobius"/>
    </source>
</evidence>
<evidence type="ECO:0000313" key="3">
    <source>
        <dbReference type="Proteomes" id="UP001245683"/>
    </source>
</evidence>
<dbReference type="InterPro" id="IPR009339">
    <property type="entry name" value="DUF998"/>
</dbReference>
<feature type="transmembrane region" description="Helical" evidence="1">
    <location>
        <begin position="161"/>
        <end position="180"/>
    </location>
</feature>
<keyword evidence="1" id="KW-0472">Membrane</keyword>
<reference evidence="2 3" key="1">
    <citation type="submission" date="2023-08" db="EMBL/GenBank/DDBJ databases">
        <title>Draft genome sequence of Thermococcus waiotapuensis WT1T, a thermophilic sulphur-dependent archaeon from order Thermococcales.</title>
        <authorList>
            <person name="Manners S.H."/>
            <person name="Carere C.R."/>
            <person name="Dhami M.K."/>
            <person name="Dobson R.C.J."/>
            <person name="Stott M.B."/>
        </authorList>
    </citation>
    <scope>NUCLEOTIDE SEQUENCE [LARGE SCALE GENOMIC DNA]</scope>
    <source>
        <strain evidence="2 3">WT1</strain>
    </source>
</reference>
<keyword evidence="1" id="KW-0812">Transmembrane</keyword>
<proteinExistence type="predicted"/>
<keyword evidence="3" id="KW-1185">Reference proteome</keyword>
<feature type="transmembrane region" description="Helical" evidence="1">
    <location>
        <begin position="51"/>
        <end position="69"/>
    </location>
</feature>
<keyword evidence="1" id="KW-1133">Transmembrane helix</keyword>
<feature type="transmembrane region" description="Helical" evidence="1">
    <location>
        <begin position="99"/>
        <end position="118"/>
    </location>
</feature>
<dbReference type="PANTHER" id="PTHR42241">
    <property type="entry name" value="HYPOTHETICAL MEMBRANE PROTEIN, CONSERVED, DUF998 FAMILY"/>
    <property type="match status" value="1"/>
</dbReference>
<dbReference type="Pfam" id="PF06197">
    <property type="entry name" value="DUF998"/>
    <property type="match status" value="1"/>
</dbReference>
<comment type="caution">
    <text evidence="2">The sequence shown here is derived from an EMBL/GenBank/DDBJ whole genome shotgun (WGS) entry which is preliminary data.</text>
</comment>
<dbReference type="PANTHER" id="PTHR42241:SF2">
    <property type="entry name" value="HYPOTHETICAL MEMBRANE PROTEIN, CONSERVED, DUF998 FAMILY"/>
    <property type="match status" value="1"/>
</dbReference>
<sequence>MNFEKLSAYISVFLPVIFLAGLTVVLGKNPWFSFTNNALSDMGSLKNPERWYFNGFLMAFAVITLIAAVGAFRSGLSYLMIFASVSLFLVGVFPEELPYHSPAAVLFYLIALADIAITGIKLGRSGVSPGYLWSVLAIFTFILMLYLIKAHVFRGLAIPEMVGAITILAWFVYIGLLRLCSQL</sequence>
<dbReference type="EMBL" id="JAVDZE010000001">
    <property type="protein sequence ID" value="MDV3103657.1"/>
    <property type="molecule type" value="Genomic_DNA"/>
</dbReference>
<organism evidence="2 3">
    <name type="scientific">Thermococcus waiotapuensis</name>
    <dbReference type="NCBI Taxonomy" id="90909"/>
    <lineage>
        <taxon>Archaea</taxon>
        <taxon>Methanobacteriati</taxon>
        <taxon>Methanobacteriota</taxon>
        <taxon>Thermococci</taxon>
        <taxon>Thermococcales</taxon>
        <taxon>Thermococcaceae</taxon>
        <taxon>Thermococcus</taxon>
    </lineage>
</organism>
<dbReference type="AlphaFoldDB" id="A0AAE4T214"/>
<protein>
    <submittedName>
        <fullName evidence="2">DUF998 domain-containing protein</fullName>
    </submittedName>
</protein>
<dbReference type="Proteomes" id="UP001245683">
    <property type="component" value="Unassembled WGS sequence"/>
</dbReference>
<feature type="transmembrane region" description="Helical" evidence="1">
    <location>
        <begin position="130"/>
        <end position="149"/>
    </location>
</feature>
<accession>A0AAE4T214</accession>
<feature type="transmembrane region" description="Helical" evidence="1">
    <location>
        <begin position="76"/>
        <end position="93"/>
    </location>
</feature>
<dbReference type="RefSeq" id="WP_315340601.1">
    <property type="nucleotide sequence ID" value="NZ_JAVDZE010000001.1"/>
</dbReference>
<gene>
    <name evidence="2" type="ORF">RBI02_03720</name>
</gene>
<name>A0AAE4T214_9EURY</name>